<reference evidence="4" key="1">
    <citation type="submission" date="2019-08" db="EMBL/GenBank/DDBJ databases">
        <title>The genome of the North American firefly Photinus pyralis.</title>
        <authorList>
            <consortium name="Photinus pyralis genome working group"/>
            <person name="Fallon T.R."/>
            <person name="Sander Lower S.E."/>
            <person name="Weng J.-K."/>
        </authorList>
    </citation>
    <scope>NUCLEOTIDE SEQUENCE</scope>
    <source>
        <strain evidence="4">TRF0915ILg1</strain>
        <tissue evidence="4">Whole body</tissue>
    </source>
</reference>
<dbReference type="InterPro" id="IPR009057">
    <property type="entry name" value="Homeodomain-like_sf"/>
</dbReference>
<keyword evidence="5" id="KW-1185">Reference proteome</keyword>
<evidence type="ECO:0000256" key="1">
    <source>
        <dbReference type="ARBA" id="ARBA00004123"/>
    </source>
</evidence>
<dbReference type="SUPFAM" id="SSF46689">
    <property type="entry name" value="Homeodomain-like"/>
    <property type="match status" value="1"/>
</dbReference>
<dbReference type="GO" id="GO:0005634">
    <property type="term" value="C:nucleus"/>
    <property type="evidence" value="ECO:0007669"/>
    <property type="project" value="UniProtKB-SubCell"/>
</dbReference>
<organism evidence="4 5">
    <name type="scientific">Ignelater luminosus</name>
    <name type="common">Cucubano</name>
    <name type="synonym">Pyrophorus luminosus</name>
    <dbReference type="NCBI Taxonomy" id="2038154"/>
    <lineage>
        <taxon>Eukaryota</taxon>
        <taxon>Metazoa</taxon>
        <taxon>Ecdysozoa</taxon>
        <taxon>Arthropoda</taxon>
        <taxon>Hexapoda</taxon>
        <taxon>Insecta</taxon>
        <taxon>Pterygota</taxon>
        <taxon>Neoptera</taxon>
        <taxon>Endopterygota</taxon>
        <taxon>Coleoptera</taxon>
        <taxon>Polyphaga</taxon>
        <taxon>Elateriformia</taxon>
        <taxon>Elateroidea</taxon>
        <taxon>Elateridae</taxon>
        <taxon>Agrypninae</taxon>
        <taxon>Pyrophorini</taxon>
        <taxon>Ignelater</taxon>
    </lineage>
</organism>
<comment type="caution">
    <text evidence="4">The sequence shown here is derived from an EMBL/GenBank/DDBJ whole genome shotgun (WGS) entry which is preliminary data.</text>
</comment>
<proteinExistence type="predicted"/>
<comment type="subcellular location">
    <subcellularLocation>
        <location evidence="1">Nucleus</location>
    </subcellularLocation>
</comment>
<dbReference type="AlphaFoldDB" id="A0A8K0D1Z9"/>
<dbReference type="Gene3D" id="1.10.10.60">
    <property type="entry name" value="Homeodomain-like"/>
    <property type="match status" value="1"/>
</dbReference>
<sequence>MPRKRVLKTNRTVISYFNGTYSTRRAAIVYGIKRSTLQSRIKNILKKRTKEKYLRKHLENHNDSGNESEADNDSPKYSSKYTVRQVFTNEEEDELEKYIKRCSDINFWRTYTDI</sequence>
<protein>
    <recommendedName>
        <fullName evidence="3">HTH psq-type domain-containing protein</fullName>
    </recommendedName>
</protein>
<accession>A0A8K0D1Z9</accession>
<evidence type="ECO:0000313" key="4">
    <source>
        <dbReference type="EMBL" id="KAF2893320.1"/>
    </source>
</evidence>
<dbReference type="EMBL" id="VTPC01008086">
    <property type="protein sequence ID" value="KAF2893320.1"/>
    <property type="molecule type" value="Genomic_DNA"/>
</dbReference>
<evidence type="ECO:0000256" key="2">
    <source>
        <dbReference type="SAM" id="MobiDB-lite"/>
    </source>
</evidence>
<feature type="domain" description="HTH psq-type" evidence="3">
    <location>
        <begin position="15"/>
        <end position="43"/>
    </location>
</feature>
<dbReference type="OrthoDB" id="6765089at2759"/>
<evidence type="ECO:0000259" key="3">
    <source>
        <dbReference type="Pfam" id="PF05225"/>
    </source>
</evidence>
<dbReference type="GO" id="GO:0003677">
    <property type="term" value="F:DNA binding"/>
    <property type="evidence" value="ECO:0007669"/>
    <property type="project" value="InterPro"/>
</dbReference>
<evidence type="ECO:0000313" key="5">
    <source>
        <dbReference type="Proteomes" id="UP000801492"/>
    </source>
</evidence>
<name>A0A8K0D1Z9_IGNLU</name>
<feature type="region of interest" description="Disordered" evidence="2">
    <location>
        <begin position="56"/>
        <end position="77"/>
    </location>
</feature>
<gene>
    <name evidence="4" type="ORF">ILUMI_12853</name>
</gene>
<dbReference type="InterPro" id="IPR007889">
    <property type="entry name" value="HTH_Psq"/>
</dbReference>
<dbReference type="Pfam" id="PF05225">
    <property type="entry name" value="HTH_psq"/>
    <property type="match status" value="1"/>
</dbReference>
<dbReference type="Proteomes" id="UP000801492">
    <property type="component" value="Unassembled WGS sequence"/>
</dbReference>